<dbReference type="Gene3D" id="2.120.10.30">
    <property type="entry name" value="TolB, C-terminal domain"/>
    <property type="match status" value="1"/>
</dbReference>
<gene>
    <name evidence="1" type="ORF">DW780_26990</name>
</gene>
<name>A0A0P0F8S0_BACT4</name>
<proteinExistence type="predicted"/>
<reference evidence="1 2" key="1">
    <citation type="submission" date="2018-08" db="EMBL/GenBank/DDBJ databases">
        <title>A genome reference for cultivated species of the human gut microbiota.</title>
        <authorList>
            <person name="Zou Y."/>
            <person name="Xue W."/>
            <person name="Luo G."/>
        </authorList>
    </citation>
    <scope>NUCLEOTIDE SEQUENCE [LARGE SCALE GENOMIC DNA]</scope>
    <source>
        <strain evidence="1 2">AM30-26</strain>
    </source>
</reference>
<dbReference type="Gene3D" id="2.60.40.10">
    <property type="entry name" value="Immunoglobulins"/>
    <property type="match status" value="1"/>
</dbReference>
<dbReference type="Pfam" id="PF01833">
    <property type="entry name" value="TIG"/>
    <property type="match status" value="1"/>
</dbReference>
<dbReference type="InterPro" id="IPR014756">
    <property type="entry name" value="Ig_E-set"/>
</dbReference>
<dbReference type="InterPro" id="IPR013783">
    <property type="entry name" value="Ig-like_fold"/>
</dbReference>
<evidence type="ECO:0000313" key="1">
    <source>
        <dbReference type="EMBL" id="RHD79827.1"/>
    </source>
</evidence>
<organism evidence="1 2">
    <name type="scientific">Bacteroides thetaiotaomicron</name>
    <dbReference type="NCBI Taxonomy" id="818"/>
    <lineage>
        <taxon>Bacteria</taxon>
        <taxon>Pseudomonadati</taxon>
        <taxon>Bacteroidota</taxon>
        <taxon>Bacteroidia</taxon>
        <taxon>Bacteroidales</taxon>
        <taxon>Bacteroidaceae</taxon>
        <taxon>Bacteroides</taxon>
    </lineage>
</organism>
<dbReference type="PANTHER" id="PTHR13833">
    <property type="match status" value="1"/>
</dbReference>
<dbReference type="AlphaFoldDB" id="A0A0P0F8S0"/>
<dbReference type="KEGG" id="btho:Btheta7330_00072"/>
<dbReference type="InterPro" id="IPR011045">
    <property type="entry name" value="N2O_reductase_N"/>
</dbReference>
<dbReference type="Proteomes" id="UP000284785">
    <property type="component" value="Unassembled WGS sequence"/>
</dbReference>
<dbReference type="SUPFAM" id="SSF81296">
    <property type="entry name" value="E set domains"/>
    <property type="match status" value="1"/>
</dbReference>
<dbReference type="PANTHER" id="PTHR13833:SF71">
    <property type="entry name" value="NHL DOMAIN-CONTAINING PROTEIN"/>
    <property type="match status" value="1"/>
</dbReference>
<comment type="caution">
    <text evidence="1">The sequence shown here is derived from an EMBL/GenBank/DDBJ whole genome shotgun (WGS) entry which is preliminary data.</text>
</comment>
<dbReference type="EMBL" id="QSJP01000042">
    <property type="protein sequence ID" value="RHD79827.1"/>
    <property type="molecule type" value="Genomic_DNA"/>
</dbReference>
<dbReference type="CDD" id="cd00102">
    <property type="entry name" value="IPT"/>
    <property type="match status" value="1"/>
</dbReference>
<dbReference type="SUPFAM" id="SSF50974">
    <property type="entry name" value="Nitrous oxide reductase, N-terminal domain"/>
    <property type="match status" value="1"/>
</dbReference>
<evidence type="ECO:0000313" key="2">
    <source>
        <dbReference type="Proteomes" id="UP000284785"/>
    </source>
</evidence>
<protein>
    <submittedName>
        <fullName evidence="1">Uncharacterized protein</fullName>
    </submittedName>
</protein>
<dbReference type="InterPro" id="IPR011042">
    <property type="entry name" value="6-blade_b-propeller_TolB-like"/>
</dbReference>
<dbReference type="RefSeq" id="WP_062694145.1">
    <property type="nucleotide sequence ID" value="NZ_CABJDH010000011.1"/>
</dbReference>
<accession>A0A0P0F8S0</accession>
<sequence>MKRLFLPLLGFLSLVLMCCNDNKESGTDSYDPNKPVTIDYFTPDTGRVAEKVIIIGNNFGNDKSVVTVLFTDNMEKENKAAVVGVDNTTIYCMAPRQAEGFNKITVKVNDQTVVADETFKYSVSENVSTIAGDFVRADGAGKDGSLAEATFGQMFGVACIDEQSGIVGQAWENNSVRYVSIDEDAVITIQNGPVVGKVAISNDKTLAYGATINGANTVYVYKKSQAWVPSRLCDISSGTDLWAVALDGDNKWLYYVTARGRLGRIEVDNPTNNEILFEHNDFSGGPFAYIAYSAFEDCFYVTTDKNKILKVWVKEDGTHAYEQINQNNTGTTDGFLADEAKFQYLRGLTIDEDGNIFVCQGDNSHVIRKIAYDENMEKRYVTTVLGTSTVHGTDDGSPDIALFNGPQDISYDGNGGYWIAMRYEPALRKYSIE</sequence>
<dbReference type="InterPro" id="IPR002909">
    <property type="entry name" value="IPT_dom"/>
</dbReference>